<reference evidence="1 2" key="1">
    <citation type="journal article" date="2010" name="J. Bacteriol.">
        <title>Genome sequences of Pelagibaca bermudensis HTCC2601T and Maritimibacter alkaliphilus HTCC2654T, the type strains of two marine Roseobacter genera.</title>
        <authorList>
            <person name="Thrash J.C."/>
            <person name="Cho J.C."/>
            <person name="Ferriera S."/>
            <person name="Johnson J."/>
            <person name="Vergin K.L."/>
            <person name="Giovannoni S.J."/>
        </authorList>
    </citation>
    <scope>NUCLEOTIDE SEQUENCE [LARGE SCALE GENOMIC DNA]</scope>
    <source>
        <strain evidence="1 2">HTCC2654</strain>
    </source>
</reference>
<keyword evidence="2" id="KW-1185">Reference proteome</keyword>
<dbReference type="EMBL" id="AAMT01000008">
    <property type="protein sequence ID" value="EAQ12408.1"/>
    <property type="molecule type" value="Genomic_DNA"/>
</dbReference>
<sequence length="32" mass="3578">MIADDLARRSRKTARLFRLNDASPTAVTSSTR</sequence>
<evidence type="ECO:0000313" key="1">
    <source>
        <dbReference type="EMBL" id="EAQ12408.1"/>
    </source>
</evidence>
<organism evidence="1 2">
    <name type="scientific">Maritimibacter alkaliphilus HTCC2654</name>
    <dbReference type="NCBI Taxonomy" id="314271"/>
    <lineage>
        <taxon>Bacteria</taxon>
        <taxon>Pseudomonadati</taxon>
        <taxon>Pseudomonadota</taxon>
        <taxon>Alphaproteobacteria</taxon>
        <taxon>Rhodobacterales</taxon>
        <taxon>Roseobacteraceae</taxon>
        <taxon>Maritimibacter</taxon>
    </lineage>
</organism>
<dbReference type="AlphaFoldDB" id="A3VGK3"/>
<comment type="caution">
    <text evidence="1">The sequence shown here is derived from an EMBL/GenBank/DDBJ whole genome shotgun (WGS) entry which is preliminary data.</text>
</comment>
<dbReference type="Proteomes" id="UP000002931">
    <property type="component" value="Unassembled WGS sequence"/>
</dbReference>
<dbReference type="HOGENOM" id="CLU_3390179_0_0_5"/>
<proteinExistence type="predicted"/>
<gene>
    <name evidence="1" type="ORF">RB2654_14020</name>
</gene>
<protein>
    <submittedName>
        <fullName evidence="1">Uncharacterized protein</fullName>
    </submittedName>
</protein>
<evidence type="ECO:0000313" key="2">
    <source>
        <dbReference type="Proteomes" id="UP000002931"/>
    </source>
</evidence>
<accession>A3VGK3</accession>
<name>A3VGK3_9RHOB</name>